<keyword evidence="1 8" id="KW-0808">Transferase</keyword>
<dbReference type="InterPro" id="IPR016181">
    <property type="entry name" value="Acyl_CoA_acyltransferase"/>
</dbReference>
<dbReference type="Pfam" id="PF12802">
    <property type="entry name" value="MarR_2"/>
    <property type="match status" value="1"/>
</dbReference>
<dbReference type="InterPro" id="IPR011991">
    <property type="entry name" value="ArsR-like_HTH"/>
</dbReference>
<dbReference type="KEGG" id="sod:Sant_0714"/>
<dbReference type="InterPro" id="IPR050832">
    <property type="entry name" value="Bact_Acetyltransf"/>
</dbReference>
<dbReference type="Pfam" id="PF13673">
    <property type="entry name" value="Acetyltransf_10"/>
    <property type="match status" value="1"/>
</dbReference>
<name>W0HUC0_9GAMM</name>
<dbReference type="InterPro" id="IPR000182">
    <property type="entry name" value="GNAT_dom"/>
</dbReference>
<dbReference type="AlphaFoldDB" id="W0HUC0"/>
<evidence type="ECO:0000313" key="8">
    <source>
        <dbReference type="EMBL" id="AHF75810.1"/>
    </source>
</evidence>
<dbReference type="Gene3D" id="3.40.630.30">
    <property type="match status" value="1"/>
</dbReference>
<evidence type="ECO:0000259" key="6">
    <source>
        <dbReference type="PROSITE" id="PS50995"/>
    </source>
</evidence>
<dbReference type="InterPro" id="IPR000835">
    <property type="entry name" value="HTH_MarR-typ"/>
</dbReference>
<dbReference type="PANTHER" id="PTHR43877">
    <property type="entry name" value="AMINOALKYLPHOSPHONATE N-ACETYLTRANSFERASE-RELATED-RELATED"/>
    <property type="match status" value="1"/>
</dbReference>
<feature type="domain" description="HTH marR-type" evidence="6">
    <location>
        <begin position="9"/>
        <end position="147"/>
    </location>
</feature>
<keyword evidence="9" id="KW-1185">Reference proteome</keyword>
<dbReference type="PATRIC" id="fig|1239307.3.peg.771"/>
<dbReference type="SUPFAM" id="SSF55729">
    <property type="entry name" value="Acyl-CoA N-acyltransferases (Nat)"/>
    <property type="match status" value="1"/>
</dbReference>
<dbReference type="GO" id="GO:0016747">
    <property type="term" value="F:acyltransferase activity, transferring groups other than amino-acyl groups"/>
    <property type="evidence" value="ECO:0007669"/>
    <property type="project" value="InterPro"/>
</dbReference>
<dbReference type="CDD" id="cd00090">
    <property type="entry name" value="HTH_ARSR"/>
    <property type="match status" value="1"/>
</dbReference>
<dbReference type="InterPro" id="IPR036388">
    <property type="entry name" value="WH-like_DNA-bd_sf"/>
</dbReference>
<dbReference type="CDD" id="cd04301">
    <property type="entry name" value="NAT_SF"/>
    <property type="match status" value="1"/>
</dbReference>
<dbReference type="PROSITE" id="PS50995">
    <property type="entry name" value="HTH_MARR_2"/>
    <property type="match status" value="1"/>
</dbReference>
<accession>W0HUC0</accession>
<dbReference type="PANTHER" id="PTHR43877:SF2">
    <property type="entry name" value="AMINOALKYLPHOSPHONATE N-ACETYLTRANSFERASE-RELATED"/>
    <property type="match status" value="1"/>
</dbReference>
<dbReference type="SMART" id="SM00347">
    <property type="entry name" value="HTH_MARR"/>
    <property type="match status" value="1"/>
</dbReference>
<evidence type="ECO:0000256" key="3">
    <source>
        <dbReference type="ARBA" id="ARBA00023125"/>
    </source>
</evidence>
<gene>
    <name evidence="8" type="ORF">Sant_0714</name>
</gene>
<dbReference type="OrthoDB" id="119501at2"/>
<evidence type="ECO:0000256" key="2">
    <source>
        <dbReference type="ARBA" id="ARBA00023015"/>
    </source>
</evidence>
<dbReference type="PROSITE" id="PS51186">
    <property type="entry name" value="GNAT"/>
    <property type="match status" value="1"/>
</dbReference>
<evidence type="ECO:0000256" key="1">
    <source>
        <dbReference type="ARBA" id="ARBA00022679"/>
    </source>
</evidence>
<organism evidence="8 9">
    <name type="scientific">Sodalis praecaptivus</name>
    <dbReference type="NCBI Taxonomy" id="1239307"/>
    <lineage>
        <taxon>Bacteria</taxon>
        <taxon>Pseudomonadati</taxon>
        <taxon>Pseudomonadota</taxon>
        <taxon>Gammaproteobacteria</taxon>
        <taxon>Enterobacterales</taxon>
        <taxon>Bruguierivoracaceae</taxon>
        <taxon>Sodalis</taxon>
    </lineage>
</organism>
<dbReference type="EMBL" id="CP006569">
    <property type="protein sequence ID" value="AHF75810.1"/>
    <property type="molecule type" value="Genomic_DNA"/>
</dbReference>
<dbReference type="Gene3D" id="1.10.10.10">
    <property type="entry name" value="Winged helix-like DNA-binding domain superfamily/Winged helix DNA-binding domain"/>
    <property type="match status" value="1"/>
</dbReference>
<dbReference type="GO" id="GO:0003677">
    <property type="term" value="F:DNA binding"/>
    <property type="evidence" value="ECO:0007669"/>
    <property type="project" value="UniProtKB-KW"/>
</dbReference>
<keyword evidence="2" id="KW-0805">Transcription regulation</keyword>
<sequence>MDILSQHPYAFLGSRLKRLAEQLQTDASLLAERTGTYVTPGLFPILALLEGKSHLTVGELSRAINISQPAMTKSVAKLAEAGLVLIRKDDADKRQSLVALTDAGKTAVAQGQKVVWPLLDSLLRELIGDVPGFFIDHIEALEHRLAEQSLTERAARRRALDLRPVAEADVSAVVSLLNRAYRGHGAEAGWTTEAGLIDGERISEATLRQEIQDKPHATLLVWQPKDQIEGCVWLEPGAEDTWYLGSLAIAPQRQNQQFGRRLLAAAEGWILARGGRTVKMTVIEARDTLLDWYERRGYRRTGETEPFPVSDTRFGIPTQPGLTFAVLKKALVE</sequence>
<reference evidence="8 9" key="1">
    <citation type="journal article" date="2014" name="Genome Biol. Evol.">
        <title>Genome degeneration and adaptation in a nascent stage of symbiosis.</title>
        <authorList>
            <person name="Oakeson K.F."/>
            <person name="Gil R."/>
            <person name="Clayton A.L."/>
            <person name="Dunn D.M."/>
            <person name="von Niederhausern A.C."/>
            <person name="Hamil C."/>
            <person name="Aoyagi A."/>
            <person name="Duval B."/>
            <person name="Baca A."/>
            <person name="Silva F.J."/>
            <person name="Vallier A."/>
            <person name="Jackson D.G."/>
            <person name="Latorre A."/>
            <person name="Weiss R.B."/>
            <person name="Heddi A."/>
            <person name="Moya A."/>
            <person name="Dale C."/>
        </authorList>
    </citation>
    <scope>NUCLEOTIDE SEQUENCE [LARGE SCALE GENOMIC DNA]</scope>
    <source>
        <strain evidence="8 9">HS1</strain>
    </source>
</reference>
<dbReference type="InterPro" id="IPR023187">
    <property type="entry name" value="Tscrpt_reg_MarR-type_CS"/>
</dbReference>
<dbReference type="SUPFAM" id="SSF46785">
    <property type="entry name" value="Winged helix' DNA-binding domain"/>
    <property type="match status" value="1"/>
</dbReference>
<feature type="domain" description="N-acetyltransferase" evidence="7">
    <location>
        <begin position="160"/>
        <end position="333"/>
    </location>
</feature>
<keyword evidence="5" id="KW-0012">Acyltransferase</keyword>
<evidence type="ECO:0000313" key="9">
    <source>
        <dbReference type="Proteomes" id="UP000019028"/>
    </source>
</evidence>
<evidence type="ECO:0000256" key="5">
    <source>
        <dbReference type="ARBA" id="ARBA00023315"/>
    </source>
</evidence>
<dbReference type="RefSeq" id="WP_025420943.1">
    <property type="nucleotide sequence ID" value="NZ_CP006569.1"/>
</dbReference>
<protein>
    <submittedName>
        <fullName evidence="8">GCN5-related N-acetyltransferase</fullName>
    </submittedName>
</protein>
<dbReference type="HOGENOM" id="CLU_972141_0_0_6"/>
<keyword evidence="3" id="KW-0238">DNA-binding</keyword>
<dbReference type="GO" id="GO:0003700">
    <property type="term" value="F:DNA-binding transcription factor activity"/>
    <property type="evidence" value="ECO:0007669"/>
    <property type="project" value="InterPro"/>
</dbReference>
<dbReference type="Proteomes" id="UP000019028">
    <property type="component" value="Chromosome"/>
</dbReference>
<evidence type="ECO:0000256" key="4">
    <source>
        <dbReference type="ARBA" id="ARBA00023163"/>
    </source>
</evidence>
<proteinExistence type="predicted"/>
<dbReference type="InterPro" id="IPR036390">
    <property type="entry name" value="WH_DNA-bd_sf"/>
</dbReference>
<keyword evidence="4" id="KW-0804">Transcription</keyword>
<evidence type="ECO:0000259" key="7">
    <source>
        <dbReference type="PROSITE" id="PS51186"/>
    </source>
</evidence>
<dbReference type="PROSITE" id="PS01117">
    <property type="entry name" value="HTH_MARR_1"/>
    <property type="match status" value="1"/>
</dbReference>